<accession>A0AA38GN70</accession>
<dbReference type="OMA" id="CEKIMYI"/>
<feature type="non-terminal residue" evidence="1">
    <location>
        <position position="1"/>
    </location>
</feature>
<dbReference type="EMBL" id="JAHRHJ020000002">
    <property type="protein sequence ID" value="KAH9326532.1"/>
    <property type="molecule type" value="Genomic_DNA"/>
</dbReference>
<proteinExistence type="predicted"/>
<feature type="non-terminal residue" evidence="1">
    <location>
        <position position="116"/>
    </location>
</feature>
<protein>
    <submittedName>
        <fullName evidence="1">Uncharacterized protein</fullName>
    </submittedName>
</protein>
<dbReference type="PANTHER" id="PTHR18763:SF4">
    <property type="entry name" value="PROTEIN ROOT INITIATION DEFECTIVE 3-LIKE"/>
    <property type="match status" value="1"/>
</dbReference>
<dbReference type="GO" id="GO:0120330">
    <property type="term" value="C:rixosome complex"/>
    <property type="evidence" value="ECO:0007669"/>
    <property type="project" value="TreeGrafter"/>
</dbReference>
<reference evidence="1 2" key="1">
    <citation type="journal article" date="2021" name="Nat. Plants">
        <title>The Taxus genome provides insights into paclitaxel biosynthesis.</title>
        <authorList>
            <person name="Xiong X."/>
            <person name="Gou J."/>
            <person name="Liao Q."/>
            <person name="Li Y."/>
            <person name="Zhou Q."/>
            <person name="Bi G."/>
            <person name="Li C."/>
            <person name="Du R."/>
            <person name="Wang X."/>
            <person name="Sun T."/>
            <person name="Guo L."/>
            <person name="Liang H."/>
            <person name="Lu P."/>
            <person name="Wu Y."/>
            <person name="Zhang Z."/>
            <person name="Ro D.K."/>
            <person name="Shang Y."/>
            <person name="Huang S."/>
            <person name="Yan J."/>
        </authorList>
    </citation>
    <scope>NUCLEOTIDE SEQUENCE [LARGE SCALE GENOMIC DNA]</scope>
    <source>
        <strain evidence="1">Ta-2019</strain>
    </source>
</reference>
<gene>
    <name evidence="1" type="ORF">KI387_006710</name>
</gene>
<dbReference type="GO" id="GO:0006261">
    <property type="term" value="P:DNA-templated DNA replication"/>
    <property type="evidence" value="ECO:0007669"/>
    <property type="project" value="TreeGrafter"/>
</dbReference>
<keyword evidence="2" id="KW-1185">Reference proteome</keyword>
<dbReference type="SUPFAM" id="SSF50998">
    <property type="entry name" value="Quinoprotein alcohol dehydrogenase-like"/>
    <property type="match status" value="1"/>
</dbReference>
<dbReference type="InterPro" id="IPR011047">
    <property type="entry name" value="Quinoprotein_ADH-like_sf"/>
</dbReference>
<dbReference type="Proteomes" id="UP000824469">
    <property type="component" value="Unassembled WGS sequence"/>
</dbReference>
<comment type="caution">
    <text evidence="1">The sequence shown here is derived from an EMBL/GenBank/DDBJ whole genome shotgun (WGS) entry which is preliminary data.</text>
</comment>
<dbReference type="GO" id="GO:0005656">
    <property type="term" value="C:nuclear pre-replicative complex"/>
    <property type="evidence" value="ECO:0007669"/>
    <property type="project" value="TreeGrafter"/>
</dbReference>
<dbReference type="GO" id="GO:0006364">
    <property type="term" value="P:rRNA processing"/>
    <property type="evidence" value="ECO:0007669"/>
    <property type="project" value="TreeGrafter"/>
</dbReference>
<dbReference type="PANTHER" id="PTHR18763">
    <property type="entry name" value="WD-REPEAT PROTEIN 18"/>
    <property type="match status" value="1"/>
</dbReference>
<organism evidence="1 2">
    <name type="scientific">Taxus chinensis</name>
    <name type="common">Chinese yew</name>
    <name type="synonym">Taxus wallichiana var. chinensis</name>
    <dbReference type="NCBI Taxonomy" id="29808"/>
    <lineage>
        <taxon>Eukaryota</taxon>
        <taxon>Viridiplantae</taxon>
        <taxon>Streptophyta</taxon>
        <taxon>Embryophyta</taxon>
        <taxon>Tracheophyta</taxon>
        <taxon>Spermatophyta</taxon>
        <taxon>Pinopsida</taxon>
        <taxon>Pinidae</taxon>
        <taxon>Conifers II</taxon>
        <taxon>Cupressales</taxon>
        <taxon>Taxaceae</taxon>
        <taxon>Taxus</taxon>
    </lineage>
</organism>
<dbReference type="AlphaFoldDB" id="A0AA38GN70"/>
<evidence type="ECO:0000313" key="2">
    <source>
        <dbReference type="Proteomes" id="UP000824469"/>
    </source>
</evidence>
<sequence>WDNLASQKEALVVCSDNNLNTGITIWDISTGEELFHRPTCASPRHGLVCLGHQFLVAAQVQKPGLYRGGAIFIWALNKAQVLHRSYPVEPIGPLACTSDATYLVGGTPSGNLFIWE</sequence>
<evidence type="ECO:0000313" key="1">
    <source>
        <dbReference type="EMBL" id="KAH9326532.1"/>
    </source>
</evidence>
<dbReference type="InterPro" id="IPR045227">
    <property type="entry name" value="WDR18/Ipi3/RID3"/>
</dbReference>
<name>A0AA38GN70_TAXCH</name>